<dbReference type="GO" id="GO:0016746">
    <property type="term" value="F:acyltransferase activity"/>
    <property type="evidence" value="ECO:0007669"/>
    <property type="project" value="UniProtKB-KW"/>
</dbReference>
<reference evidence="3" key="1">
    <citation type="journal article" date="2019" name="Int. J. Syst. Evol. Microbiol.">
        <title>The Global Catalogue of Microorganisms (GCM) 10K type strain sequencing project: providing services to taxonomists for standard genome sequencing and annotation.</title>
        <authorList>
            <consortium name="The Broad Institute Genomics Platform"/>
            <consortium name="The Broad Institute Genome Sequencing Center for Infectious Disease"/>
            <person name="Wu L."/>
            <person name="Ma J."/>
        </authorList>
    </citation>
    <scope>NUCLEOTIDE SEQUENCE [LARGE SCALE GENOMIC DNA]</scope>
    <source>
        <strain evidence="3">CECT 7706</strain>
    </source>
</reference>
<protein>
    <submittedName>
        <fullName evidence="2">GNAT family N-acetyltransferase</fullName>
        <ecNumber evidence="2">2.3.1.-</ecNumber>
    </submittedName>
</protein>
<dbReference type="InterPro" id="IPR016181">
    <property type="entry name" value="Acyl_CoA_acyltransferase"/>
</dbReference>
<dbReference type="SUPFAM" id="SSF55729">
    <property type="entry name" value="Acyl-CoA N-acyltransferases (Nat)"/>
    <property type="match status" value="1"/>
</dbReference>
<dbReference type="PROSITE" id="PS51186">
    <property type="entry name" value="GNAT"/>
    <property type="match status" value="2"/>
</dbReference>
<dbReference type="CDD" id="cd04301">
    <property type="entry name" value="NAT_SF"/>
    <property type="match status" value="1"/>
</dbReference>
<evidence type="ECO:0000313" key="2">
    <source>
        <dbReference type="EMBL" id="MDN3686480.1"/>
    </source>
</evidence>
<feature type="domain" description="N-acetyltransferase" evidence="1">
    <location>
        <begin position="143"/>
        <end position="280"/>
    </location>
</feature>
<dbReference type="PANTHER" id="PTHR47237">
    <property type="entry name" value="SLL0310 PROTEIN"/>
    <property type="match status" value="1"/>
</dbReference>
<dbReference type="Proteomes" id="UP001236663">
    <property type="component" value="Unassembled WGS sequence"/>
</dbReference>
<dbReference type="InterPro" id="IPR000182">
    <property type="entry name" value="GNAT_dom"/>
</dbReference>
<sequence>MDSEIYIRQMLPDDLDVAMALKKTEGWNQTREDWQLFLKQQPQFCLVAVIENKPVGTVTAIAYQNRLAWIGMMLVDRKYRRKGISKMLMREILHRLEGISTIKLDATPEGQFVYQQLGFKKEYSLWRFVRKAIHSLQESDRDAGVSRVSISDLPELEKLDAPVFGASREKVLGHLLLTFSEGALMLKEAGELKGYILSRKGSNYTQLGPLVAKDEAIARRLINQALTHFNDQALVLDVAANRQELIPWLENQGFEQRRELIRMYFQTNRYPGIPEKYYLIAGPELG</sequence>
<dbReference type="RefSeq" id="WP_163384645.1">
    <property type="nucleotide sequence ID" value="NZ_JAUFQS010000003.1"/>
</dbReference>
<name>A0ABT8C1W8_9BACT</name>
<feature type="domain" description="N-acetyltransferase" evidence="1">
    <location>
        <begin position="5"/>
        <end position="134"/>
    </location>
</feature>
<comment type="caution">
    <text evidence="2">The sequence shown here is derived from an EMBL/GenBank/DDBJ whole genome shotgun (WGS) entry which is preliminary data.</text>
</comment>
<keyword evidence="2" id="KW-0012">Acyltransferase</keyword>
<evidence type="ECO:0000313" key="3">
    <source>
        <dbReference type="Proteomes" id="UP001236663"/>
    </source>
</evidence>
<accession>A0ABT8C1W8</accession>
<proteinExistence type="predicted"/>
<keyword evidence="2" id="KW-0808">Transferase</keyword>
<keyword evidence="3" id="KW-1185">Reference proteome</keyword>
<dbReference type="InterPro" id="IPR041496">
    <property type="entry name" value="YitH/HolE_GNAT"/>
</dbReference>
<dbReference type="PANTHER" id="PTHR47237:SF2">
    <property type="entry name" value="BLL4206 PROTEIN"/>
    <property type="match status" value="1"/>
</dbReference>
<dbReference type="EMBL" id="JAUFQS010000003">
    <property type="protein sequence ID" value="MDN3686480.1"/>
    <property type="molecule type" value="Genomic_DNA"/>
</dbReference>
<gene>
    <name evidence="2" type="ORF">QWZ15_01455</name>
</gene>
<dbReference type="Pfam" id="PF18014">
    <property type="entry name" value="Acetyltransf_18"/>
    <property type="match status" value="1"/>
</dbReference>
<evidence type="ECO:0000259" key="1">
    <source>
        <dbReference type="PROSITE" id="PS51186"/>
    </source>
</evidence>
<organism evidence="2 3">
    <name type="scientific">Cyclobacterium jeungdonense</name>
    <dbReference type="NCBI Taxonomy" id="708087"/>
    <lineage>
        <taxon>Bacteria</taxon>
        <taxon>Pseudomonadati</taxon>
        <taxon>Bacteroidota</taxon>
        <taxon>Cytophagia</taxon>
        <taxon>Cytophagales</taxon>
        <taxon>Cyclobacteriaceae</taxon>
        <taxon>Cyclobacterium</taxon>
    </lineage>
</organism>
<dbReference type="InterPro" id="IPR052729">
    <property type="entry name" value="Acyl/Acetyltrans_Enzymes"/>
</dbReference>
<dbReference type="EC" id="2.3.1.-" evidence="2"/>
<dbReference type="Gene3D" id="3.40.630.30">
    <property type="match status" value="1"/>
</dbReference>
<dbReference type="Gene3D" id="3.40.630.90">
    <property type="match status" value="1"/>
</dbReference>
<dbReference type="Pfam" id="PF00583">
    <property type="entry name" value="Acetyltransf_1"/>
    <property type="match status" value="1"/>
</dbReference>